<dbReference type="NCBIfam" id="NF009438">
    <property type="entry name" value="PRK12797.1"/>
    <property type="match status" value="1"/>
</dbReference>
<reference evidence="13 14" key="1">
    <citation type="submission" date="2016-10" db="EMBL/GenBank/DDBJ databases">
        <authorList>
            <person name="de Groot N.N."/>
        </authorList>
    </citation>
    <scope>NUCLEOTIDE SEQUENCE [LARGE SCALE GENOMIC DNA]</scope>
    <source>
        <strain evidence="13 14">CGMCC 1.11030</strain>
    </source>
</reference>
<keyword evidence="6 12" id="KW-1005">Bacterial flagellum biogenesis</keyword>
<comment type="function">
    <text evidence="12">Plays a role in the flagellum-specific transport system.</text>
</comment>
<evidence type="ECO:0000256" key="8">
    <source>
        <dbReference type="ARBA" id="ARBA00022989"/>
    </source>
</evidence>
<dbReference type="GO" id="GO:0044781">
    <property type="term" value="P:bacterial-type flagellum organization"/>
    <property type="evidence" value="ECO:0007669"/>
    <property type="project" value="UniProtKB-UniRule"/>
</dbReference>
<dbReference type="NCBIfam" id="TIGR01103">
    <property type="entry name" value="fliP"/>
    <property type="match status" value="1"/>
</dbReference>
<dbReference type="STRING" id="1114924.SAMN05216258_104445"/>
<keyword evidence="8 12" id="KW-1133">Transmembrane helix</keyword>
<evidence type="ECO:0000256" key="11">
    <source>
        <dbReference type="ARBA" id="ARBA00023225"/>
    </source>
</evidence>
<dbReference type="InterPro" id="IPR005837">
    <property type="entry name" value="FliP"/>
</dbReference>
<keyword evidence="13" id="KW-0969">Cilium</keyword>
<organism evidence="13 14">
    <name type="scientific">Albimonas pacifica</name>
    <dbReference type="NCBI Taxonomy" id="1114924"/>
    <lineage>
        <taxon>Bacteria</taxon>
        <taxon>Pseudomonadati</taxon>
        <taxon>Pseudomonadota</taxon>
        <taxon>Alphaproteobacteria</taxon>
        <taxon>Rhodobacterales</taxon>
        <taxon>Paracoccaceae</taxon>
        <taxon>Albimonas</taxon>
    </lineage>
</organism>
<keyword evidence="10" id="KW-0975">Bacterial flagellum</keyword>
<keyword evidence="13" id="KW-0282">Flagellum</keyword>
<keyword evidence="3 12" id="KW-0813">Transport</keyword>
<keyword evidence="14" id="KW-1185">Reference proteome</keyword>
<evidence type="ECO:0000256" key="4">
    <source>
        <dbReference type="ARBA" id="ARBA00022475"/>
    </source>
</evidence>
<evidence type="ECO:0000256" key="7">
    <source>
        <dbReference type="ARBA" id="ARBA00022927"/>
    </source>
</evidence>
<evidence type="ECO:0000256" key="12">
    <source>
        <dbReference type="RuleBase" id="RU362069"/>
    </source>
</evidence>
<feature type="transmembrane region" description="Helical" evidence="12">
    <location>
        <begin position="257"/>
        <end position="278"/>
    </location>
</feature>
<dbReference type="GO" id="GO:0009306">
    <property type="term" value="P:protein secretion"/>
    <property type="evidence" value="ECO:0007669"/>
    <property type="project" value="UniProtKB-UniRule"/>
</dbReference>
<dbReference type="PANTHER" id="PTHR30587:SF0">
    <property type="entry name" value="FLAGELLAR BIOSYNTHETIC PROTEIN FLIP"/>
    <property type="match status" value="1"/>
</dbReference>
<feature type="transmembrane region" description="Helical" evidence="12">
    <location>
        <begin position="107"/>
        <end position="126"/>
    </location>
</feature>
<name>A0A1I3FQV0_9RHOB</name>
<evidence type="ECO:0000256" key="6">
    <source>
        <dbReference type="ARBA" id="ARBA00022795"/>
    </source>
</evidence>
<accession>A0A1I3FQV0</accession>
<gene>
    <name evidence="12" type="primary">fliP</name>
    <name evidence="13" type="ORF">SAMN05216258_104445</name>
</gene>
<evidence type="ECO:0000256" key="5">
    <source>
        <dbReference type="ARBA" id="ARBA00022692"/>
    </source>
</evidence>
<dbReference type="InterPro" id="IPR005838">
    <property type="entry name" value="T3SS_IM_P"/>
</dbReference>
<protein>
    <recommendedName>
        <fullName evidence="2 12">Flagellar biosynthetic protein FliP</fullName>
    </recommendedName>
</protein>
<dbReference type="GO" id="GO:0009425">
    <property type="term" value="C:bacterial-type flagellum basal body"/>
    <property type="evidence" value="ECO:0007669"/>
    <property type="project" value="UniProtKB-SubCell"/>
</dbReference>
<dbReference type="PRINTS" id="PR01302">
    <property type="entry name" value="TYPE3IMPPROT"/>
</dbReference>
<keyword evidence="11 12" id="KW-1006">Bacterial flagellum protein export</keyword>
<dbReference type="PRINTS" id="PR00951">
    <property type="entry name" value="FLGBIOSNFLIP"/>
</dbReference>
<feature type="transmembrane region" description="Helical" evidence="12">
    <location>
        <begin position="63"/>
        <end position="95"/>
    </location>
</feature>
<dbReference type="AlphaFoldDB" id="A0A1I3FQV0"/>
<sequence length="279" mass="28852">MAATTVIGAARRPGAPGRAGGRRAGAARVAALTALALLLPAAAAAQAITLDLGGQESLTLRAIQLFVVITLLSLAPALAVTVTCFPFMVTVLSILRSAIGLQQSPPNMLIVSLALFLSWFVMAPVFDVAWATGIRPLLDDEIGIEEAAPLVIAPFREFMAARVDADALDALASAVPAAALPAPVPEAPSADAPLTPATAETRLLVPAFLLSEVQRAFEIGFLVYLPFLLIDLVVASVLMSMGMMMVPPAVVSLPFKLAFFVAADGWSLLAGALVRGYAA</sequence>
<keyword evidence="5 12" id="KW-0812">Transmembrane</keyword>
<comment type="similarity">
    <text evidence="1 12">Belongs to the FliP/MopC/SpaP family.</text>
</comment>
<dbReference type="Pfam" id="PF00813">
    <property type="entry name" value="FliP"/>
    <property type="match status" value="1"/>
</dbReference>
<dbReference type="GO" id="GO:0005886">
    <property type="term" value="C:plasma membrane"/>
    <property type="evidence" value="ECO:0007669"/>
    <property type="project" value="UniProtKB-SubCell"/>
</dbReference>
<keyword evidence="13" id="KW-0966">Cell projection</keyword>
<dbReference type="EMBL" id="FOQH01000004">
    <property type="protein sequence ID" value="SFI13462.1"/>
    <property type="molecule type" value="Genomic_DNA"/>
</dbReference>
<dbReference type="PANTHER" id="PTHR30587">
    <property type="entry name" value="FLAGELLAR BIOSYNTHETIC PROTEIN FLIP"/>
    <property type="match status" value="1"/>
</dbReference>
<comment type="subcellular location">
    <subcellularLocation>
        <location evidence="12">Cell membrane</location>
        <topology evidence="12">Multi-pass membrane protein</topology>
    </subcellularLocation>
    <subcellularLocation>
        <location evidence="12">Bacterial flagellum basal body</location>
    </subcellularLocation>
</comment>
<evidence type="ECO:0000256" key="2">
    <source>
        <dbReference type="ARBA" id="ARBA00021714"/>
    </source>
</evidence>
<evidence type="ECO:0000256" key="3">
    <source>
        <dbReference type="ARBA" id="ARBA00022448"/>
    </source>
</evidence>
<proteinExistence type="inferred from homology"/>
<keyword evidence="7 12" id="KW-0653">Protein transport</keyword>
<feature type="transmembrane region" description="Helical" evidence="12">
    <location>
        <begin position="221"/>
        <end position="245"/>
    </location>
</feature>
<dbReference type="Proteomes" id="UP000199377">
    <property type="component" value="Unassembled WGS sequence"/>
</dbReference>
<evidence type="ECO:0000256" key="10">
    <source>
        <dbReference type="ARBA" id="ARBA00023143"/>
    </source>
</evidence>
<evidence type="ECO:0000313" key="13">
    <source>
        <dbReference type="EMBL" id="SFI13462.1"/>
    </source>
</evidence>
<keyword evidence="9 12" id="KW-0472">Membrane</keyword>
<keyword evidence="4 12" id="KW-1003">Cell membrane</keyword>
<evidence type="ECO:0000256" key="9">
    <source>
        <dbReference type="ARBA" id="ARBA00023136"/>
    </source>
</evidence>
<evidence type="ECO:0000313" key="14">
    <source>
        <dbReference type="Proteomes" id="UP000199377"/>
    </source>
</evidence>
<evidence type="ECO:0000256" key="1">
    <source>
        <dbReference type="ARBA" id="ARBA00006257"/>
    </source>
</evidence>